<sequence length="623" mass="69029">MGSKQGGGMGPAGLKRFPTAPLVLSSEQASAARGSQQGRGPDRQNEVAVVLRKMVEHLGTYLIYTGNVDDRVLFVPLSLILKDIPPHPTEKRRITGRVVRELLSTGEMSPDNAVTLAKLVTCARGGERVVFDLDEQLPASEKFRWLVLAGAVGPNGPIQTPTTATQACPGILPALYSIANIPARDVVEKSRGCSNGIIRLEREWYPGRDSKMATIHVVRLVEEVAERVLDVCATVTLFGSRSYGICKSSSDIDLAMELEPRYEGGRVDMARVGPILRAALQRQPGFGRVLWLGHARVPIIKFVYYYGHVTYEGDISFNNMIGPRKTGLIMAYMAADRRVATVLMLLKQWGERRQITNSNVLNSFGLMMMAVAFLIDEQVVPPLQQLSTARGYNSDRAGAGAVEPRSFDLVYDHRVCLQTQKPLRSVRVDGHECYFLWDAADPPEWRSPNKTPAVGLLYQMFQYYGAVFNPVTSAISPRLGRKSIPRRALHKLVTPEPRAALAQPNKWRSDLRLLAIEDPFELTVNCGRNAPAEWVEGLQWEMRRAAWAMHQSRDDPDGALLARLFLPPAPSIYRAPAVWASAFGRLMKALANAGKGRRAHVAPDMDLDRLEREQMRSESGDGQ</sequence>
<dbReference type="EMBL" id="JANBUN010000747">
    <property type="protein sequence ID" value="KAJ2801587.1"/>
    <property type="molecule type" value="Genomic_DNA"/>
</dbReference>
<comment type="caution">
    <text evidence="1">The sequence shown here is derived from an EMBL/GenBank/DDBJ whole genome shotgun (WGS) entry which is preliminary data.</text>
</comment>
<protein>
    <submittedName>
        <fullName evidence="1">Uncharacterized protein</fullName>
    </submittedName>
</protein>
<reference evidence="1" key="1">
    <citation type="submission" date="2022-07" db="EMBL/GenBank/DDBJ databases">
        <title>Phylogenomic reconstructions and comparative analyses of Kickxellomycotina fungi.</title>
        <authorList>
            <person name="Reynolds N.K."/>
            <person name="Stajich J.E."/>
            <person name="Barry K."/>
            <person name="Grigoriev I.V."/>
            <person name="Crous P."/>
            <person name="Smith M.E."/>
        </authorList>
    </citation>
    <scope>NUCLEOTIDE SEQUENCE</scope>
    <source>
        <strain evidence="1">BCRC 34780</strain>
    </source>
</reference>
<organism evidence="1 2">
    <name type="scientific">Coemansia helicoidea</name>
    <dbReference type="NCBI Taxonomy" id="1286919"/>
    <lineage>
        <taxon>Eukaryota</taxon>
        <taxon>Fungi</taxon>
        <taxon>Fungi incertae sedis</taxon>
        <taxon>Zoopagomycota</taxon>
        <taxon>Kickxellomycotina</taxon>
        <taxon>Kickxellomycetes</taxon>
        <taxon>Kickxellales</taxon>
        <taxon>Kickxellaceae</taxon>
        <taxon>Coemansia</taxon>
    </lineage>
</organism>
<keyword evidence="2" id="KW-1185">Reference proteome</keyword>
<accession>A0ACC1L6N4</accession>
<gene>
    <name evidence="1" type="ORF">H4R21_002746</name>
</gene>
<dbReference type="Proteomes" id="UP001140087">
    <property type="component" value="Unassembled WGS sequence"/>
</dbReference>
<name>A0ACC1L6N4_9FUNG</name>
<evidence type="ECO:0000313" key="2">
    <source>
        <dbReference type="Proteomes" id="UP001140087"/>
    </source>
</evidence>
<evidence type="ECO:0000313" key="1">
    <source>
        <dbReference type="EMBL" id="KAJ2801587.1"/>
    </source>
</evidence>
<proteinExistence type="predicted"/>